<feature type="region of interest" description="Disordered" evidence="2">
    <location>
        <begin position="53"/>
        <end position="73"/>
    </location>
</feature>
<evidence type="ECO:0000313" key="4">
    <source>
        <dbReference type="Proteomes" id="UP000708805"/>
    </source>
</evidence>
<reference evidence="3" key="1">
    <citation type="submission" date="2021-04" db="EMBL/GenBank/DDBJ databases">
        <title>Genomic characterization of endocarditis-associated Neisseria elongata subsp. nitroreducens.</title>
        <authorList>
            <person name="Schorner M."/>
            <person name="Passarelli-Araujo H."/>
            <person name="Scheffer M."/>
            <person name="Barazzetti F."/>
            <person name="Martins J."/>
            <person name="Machado H."/>
            <person name="Palmeiro J."/>
            <person name="Bazzo M."/>
        </authorList>
    </citation>
    <scope>NUCLEOTIDE SEQUENCE</scope>
    <source>
        <strain evidence="3">Nel_M001</strain>
    </source>
</reference>
<feature type="compositionally biased region" description="Low complexity" evidence="2">
    <location>
        <begin position="61"/>
        <end position="73"/>
    </location>
</feature>
<accession>A0A9X0ZTN0</accession>
<protein>
    <submittedName>
        <fullName evidence="3">Uncharacterized protein</fullName>
    </submittedName>
</protein>
<dbReference type="RefSeq" id="WP_214037385.1">
    <property type="nucleotide sequence ID" value="NZ_JAGJWT010000002.1"/>
</dbReference>
<evidence type="ECO:0000256" key="1">
    <source>
        <dbReference type="SAM" id="Coils"/>
    </source>
</evidence>
<dbReference type="Proteomes" id="UP000708805">
    <property type="component" value="Unassembled WGS sequence"/>
</dbReference>
<dbReference type="EMBL" id="JAGJWT010000002">
    <property type="protein sequence ID" value="MBS9339912.1"/>
    <property type="molecule type" value="Genomic_DNA"/>
</dbReference>
<dbReference type="AlphaFoldDB" id="A0A9X0ZTN0"/>
<keyword evidence="1" id="KW-0175">Coiled coil</keyword>
<evidence type="ECO:0000313" key="3">
    <source>
        <dbReference type="EMBL" id="MBS9339912.1"/>
    </source>
</evidence>
<proteinExistence type="predicted"/>
<name>A0A9X0ZTN0_NEIEL</name>
<sequence length="73" mass="8230">MTQLTRKQRLDLLDYEREIEEQKRAEAEASEGLAFLQKRFRHQKDRVWMPSDAACVGTPQADGADAADGAPLV</sequence>
<evidence type="ECO:0000256" key="2">
    <source>
        <dbReference type="SAM" id="MobiDB-lite"/>
    </source>
</evidence>
<comment type="caution">
    <text evidence="3">The sequence shown here is derived from an EMBL/GenBank/DDBJ whole genome shotgun (WGS) entry which is preliminary data.</text>
</comment>
<organism evidence="3 4">
    <name type="scientific">Neisseria elongata subsp. nitroreducens</name>
    <dbReference type="NCBI Taxonomy" id="90367"/>
    <lineage>
        <taxon>Bacteria</taxon>
        <taxon>Pseudomonadati</taxon>
        <taxon>Pseudomonadota</taxon>
        <taxon>Betaproteobacteria</taxon>
        <taxon>Neisseriales</taxon>
        <taxon>Neisseriaceae</taxon>
        <taxon>Neisseria</taxon>
    </lineage>
</organism>
<feature type="coiled-coil region" evidence="1">
    <location>
        <begin position="5"/>
        <end position="32"/>
    </location>
</feature>
<gene>
    <name evidence="3" type="ORF">J8641_03575</name>
</gene>